<protein>
    <submittedName>
        <fullName evidence="4">Fibronectin type III domain-containing protein</fullName>
    </submittedName>
</protein>
<dbReference type="InterPro" id="IPR003961">
    <property type="entry name" value="FN3_dom"/>
</dbReference>
<feature type="binding site" evidence="6">
    <location>
        <position position="576"/>
    </location>
    <ligand>
        <name>Zn(2+)</name>
        <dbReference type="ChEBI" id="CHEBI:29105"/>
        <label>4</label>
    </ligand>
</feature>
<dbReference type="InterPro" id="IPR008979">
    <property type="entry name" value="Galactose-bd-like_sf"/>
</dbReference>
<dbReference type="Gene3D" id="2.60.120.260">
    <property type="entry name" value="Galactose-binding domain-like"/>
    <property type="match status" value="1"/>
</dbReference>
<feature type="chain" id="PRO_5003878593" evidence="2">
    <location>
        <begin position="20"/>
        <end position="1428"/>
    </location>
</feature>
<feature type="domain" description="Fibronectin type-III" evidence="3">
    <location>
        <begin position="1062"/>
        <end position="1148"/>
    </location>
</feature>
<gene>
    <name evidence="4" type="ordered locus">M5M_16515</name>
</gene>
<dbReference type="STRING" id="1117647.M5M_16515"/>
<keyword evidence="6" id="KW-0002">3D-structure</keyword>
<dbReference type="PANTHER" id="PTHR13817:SF173">
    <property type="entry name" value="FRAZZLED"/>
    <property type="match status" value="1"/>
</dbReference>
<feature type="domain" description="Fibronectin type-III" evidence="3">
    <location>
        <begin position="1155"/>
        <end position="1244"/>
    </location>
</feature>
<evidence type="ECO:0000256" key="1">
    <source>
        <dbReference type="ARBA" id="ARBA00022737"/>
    </source>
</evidence>
<keyword evidence="2" id="KW-0732">Signal</keyword>
<feature type="binding site" evidence="6">
    <location>
        <position position="422"/>
    </location>
    <ligand>
        <name>Zn(2+)</name>
        <dbReference type="ChEBI" id="CHEBI:29105"/>
        <label>2</label>
    </ligand>
</feature>
<dbReference type="PDB" id="6P2K">
    <property type="method" value="X-ray"/>
    <property type="resolution" value="2.15 A"/>
    <property type="chains" value="A/B=18-796"/>
</dbReference>
<keyword evidence="5" id="KW-1185">Reference proteome</keyword>
<keyword evidence="6" id="KW-0862">Zinc</keyword>
<dbReference type="Pfam" id="PF00041">
    <property type="entry name" value="fn3"/>
    <property type="match status" value="4"/>
</dbReference>
<reference evidence="4 5" key="1">
    <citation type="journal article" date="2013" name="Genome Announc.">
        <title>Complete genome sequence of Simiduia agarivorans SA1(T), a marine bacterium able to degrade a variety of polysaccharides.</title>
        <authorList>
            <person name="Lin S.Y."/>
            <person name="Shieh W.Y."/>
            <person name="Chen J.S."/>
            <person name="Tang S.L."/>
        </authorList>
    </citation>
    <scope>NUCLEOTIDE SEQUENCE [LARGE SCALE GENOMIC DNA]</scope>
    <source>
        <strain evidence="5">DSM 21679 / JCM 13881 / BCRC 17597 / SA1</strain>
    </source>
</reference>
<dbReference type="eggNOG" id="COG4733">
    <property type="taxonomic scope" value="Bacteria"/>
</dbReference>
<dbReference type="PANTHER" id="PTHR13817">
    <property type="entry name" value="TITIN"/>
    <property type="match status" value="1"/>
</dbReference>
<reference evidence="6" key="2">
    <citation type="journal article" date="2019" name="J. Biol. Chem.">
        <title>Substrate specificity, regiospecificity, and processivity in glycoside hydrolase family 74.</title>
        <authorList>
            <person name="Arnal G."/>
            <person name="Stogios P.J."/>
            <person name="Asohan J."/>
            <person name="Attia M.A."/>
            <person name="Skarina T."/>
            <person name="Viborg A.H."/>
            <person name="Henrissat B."/>
            <person name="Savchenko A."/>
            <person name="Brumer H."/>
        </authorList>
    </citation>
    <scope>X-RAY CRYSTALLOGRAPHY (2.15 ANGSTROMS) OF 18-796 IN COMPLEX WITH ZN(2+)</scope>
</reference>
<dbReference type="EMBL" id="CP003746">
    <property type="protein sequence ID" value="AFV00434.2"/>
    <property type="molecule type" value="Genomic_DNA"/>
</dbReference>
<evidence type="ECO:0000313" key="5">
    <source>
        <dbReference type="Proteomes" id="UP000000466"/>
    </source>
</evidence>
<dbReference type="GO" id="GO:0046872">
    <property type="term" value="F:metal ion binding"/>
    <property type="evidence" value="ECO:0007669"/>
    <property type="project" value="UniProtKB-KW"/>
</dbReference>
<feature type="binding site" evidence="6">
    <location>
        <position position="141"/>
    </location>
    <ligand>
        <name>Zn(2+)</name>
        <dbReference type="ChEBI" id="CHEBI:29105"/>
        <label>1</label>
    </ligand>
</feature>
<name>K4KQN2_SIMAS</name>
<keyword evidence="6" id="KW-0479">Metal-binding</keyword>
<feature type="domain" description="Fibronectin type-III" evidence="3">
    <location>
        <begin position="803"/>
        <end position="893"/>
    </location>
</feature>
<dbReference type="SMART" id="SM00060">
    <property type="entry name" value="FN3"/>
    <property type="match status" value="5"/>
</dbReference>
<dbReference type="PROSITE" id="PS50853">
    <property type="entry name" value="FN3"/>
    <property type="match status" value="5"/>
</dbReference>
<dbReference type="InterPro" id="IPR013783">
    <property type="entry name" value="Ig-like_fold"/>
</dbReference>
<keyword evidence="1" id="KW-0677">Repeat</keyword>
<dbReference type="Gene3D" id="2.130.10.10">
    <property type="entry name" value="YVTN repeat-like/Quinoprotein amine dehydrogenase"/>
    <property type="match status" value="3"/>
</dbReference>
<feature type="binding site" evidence="6">
    <location>
        <position position="530"/>
    </location>
    <ligand>
        <name>Zn(2+)</name>
        <dbReference type="ChEBI" id="CHEBI:29105"/>
        <label>2</label>
    </ligand>
</feature>
<proteinExistence type="evidence at protein level"/>
<feature type="domain" description="Fibronectin type-III" evidence="3">
    <location>
        <begin position="1343"/>
        <end position="1428"/>
    </location>
</feature>
<accession>K4KQN2</accession>
<feature type="domain" description="Fibronectin type-III" evidence="3">
    <location>
        <begin position="1249"/>
        <end position="1336"/>
    </location>
</feature>
<feature type="binding site" evidence="6">
    <location>
        <position position="33"/>
    </location>
    <ligand>
        <name>Zn(2+)</name>
        <dbReference type="ChEBI" id="CHEBI:29105"/>
        <label>1</label>
    </ligand>
</feature>
<dbReference type="KEGG" id="saga:M5M_16515"/>
<evidence type="ECO:0000313" key="4">
    <source>
        <dbReference type="EMBL" id="AFV00434.2"/>
    </source>
</evidence>
<dbReference type="SUPFAM" id="SSF49265">
    <property type="entry name" value="Fibronectin type III"/>
    <property type="match status" value="3"/>
</dbReference>
<dbReference type="PDBsum" id="6P2K"/>
<dbReference type="InterPro" id="IPR015943">
    <property type="entry name" value="WD40/YVTN_repeat-like_dom_sf"/>
</dbReference>
<feature type="binding site" evidence="6">
    <location>
        <position position="579"/>
    </location>
    <ligand>
        <name>Zn(2+)</name>
        <dbReference type="ChEBI" id="CHEBI:29105"/>
        <label>4</label>
    </ligand>
</feature>
<dbReference type="SMR" id="K4KQN2"/>
<dbReference type="Proteomes" id="UP000000466">
    <property type="component" value="Chromosome"/>
</dbReference>
<dbReference type="Gene3D" id="2.60.40.10">
    <property type="entry name" value="Immunoglobulins"/>
    <property type="match status" value="5"/>
</dbReference>
<dbReference type="SUPFAM" id="SSF110296">
    <property type="entry name" value="Oligoxyloglucan reducing end-specific cellobiohydrolase"/>
    <property type="match status" value="1"/>
</dbReference>
<dbReference type="SUPFAM" id="SSF49785">
    <property type="entry name" value="Galactose-binding domain-like"/>
    <property type="match status" value="1"/>
</dbReference>
<dbReference type="RefSeq" id="WP_016389781.1">
    <property type="nucleotide sequence ID" value="NC_018868.3"/>
</dbReference>
<evidence type="ECO:0007829" key="6">
    <source>
        <dbReference type="PDB" id="6P2K"/>
    </source>
</evidence>
<evidence type="ECO:0000259" key="3">
    <source>
        <dbReference type="PROSITE" id="PS50853"/>
    </source>
</evidence>
<feature type="signal peptide" evidence="2">
    <location>
        <begin position="1"/>
        <end position="19"/>
    </location>
</feature>
<organism evidence="4 5">
    <name type="scientific">Simiduia agarivorans (strain DSM 21679 / JCM 13881 / BCRC 17597 / SA1)</name>
    <dbReference type="NCBI Taxonomy" id="1117647"/>
    <lineage>
        <taxon>Bacteria</taxon>
        <taxon>Pseudomonadati</taxon>
        <taxon>Pseudomonadota</taxon>
        <taxon>Gammaproteobacteria</taxon>
        <taxon>Cellvibrionales</taxon>
        <taxon>Cellvibrionaceae</taxon>
        <taxon>Simiduia</taxon>
    </lineage>
</organism>
<dbReference type="InterPro" id="IPR036116">
    <property type="entry name" value="FN3_sf"/>
</dbReference>
<evidence type="ECO:0000256" key="2">
    <source>
        <dbReference type="SAM" id="SignalP"/>
    </source>
</evidence>
<sequence length="1428" mass="152813">MLRHLLGGLALLSLQSTMAATVWQPLNPGAGGQVQDVVADPNQANVVYMASDMEGVYKSTNNGESWQITGNLVNNRVFAVAVTPGNSNKIFVGTLYGLHISTNGSNSYALVPETENKSIASIAFKPGNANHIIAAPGWRDDDDFIGKFGETAAGPGQVFVSQNGGSSWQTVTFDSNSSTDRNVYSVVFDQSNANTVYLGSNKGVYKSTNGGLNWQRIAGPDDAVRPWNKGIALSPNGQVLYATYAEAKPDLRYNTNFLVYATRTSNINWQQVTGGLEGNRRYWYPEVDPRSTGNSHKVLLGAVKDRFGLYEGTFNWDNNGNLTNFYWEKIWDSYDGSWDIGWDYATPPNARFAHYTPVTGGWARGVWSTTNQTMYYASHNSGNNSYSWQNKYSTPTSQTVNWYGTEWPTYKGKGTESTYTYDVAVHENYVIQGQADNGLMESWDGGVSWSNMQHRRGGGFNLSDVQAVDIADAWGVPTVVAQATSGYGGGAHNGRLWAKRLNTHSPADQWVELAGGPNAKAGLPKGVLRDVAVSPANPAKVFMFSSNYGMYMVEDIGRALDYHDRGETLPVTQIYEGLDNSNDARIARKIAPHPTNEKVVFFSSTGGVQGVWRGEQQNDGSWTFAQVLASSGWDAEVEAWAYNGTVYLMSFAKGGGPGLTDGNNWQILLSTDEGQNWQKIFTPADAMAVRPTSNLVWWNSVGNRFKFTGKGGSAGAGNKIVMSYYDHDYQLGYGVFLGTIQSNGQVNWQDITDDLHFSGMTSSRFIKDAGQMYLYSTTPGAGLWRRSISGMNMDPAPTSAPAKPNNLNGQLHAATNTISLTWSDTANNETGFRIERSTAGGTYKVVGQVGRNTTAYTDFGLAGNTQYTYRVYAFNSAGQSANSNTKTLTSGDSVEPPEPCEPVNLTGDGNFTNGLGAWTVYANTSAGASATGSVGVESGFGSGNSLKVDIGAAFSTNDVQIQRSFGKLEAGKAYVLNFNAKAASNRTMEVKIHQASSPWQNIKTADEIQLTPQDQSFTLFYEPAVDFGNLKLGFFLGDNTADVWLDEVSLQRYCDAVVQLPPPASVTATAASASQANVSWSAVTDAAGYQVQYRAVGGSWATAEANTTATSASVSGLSAGDYEFRVRALASVGQSSEYQLSNVVTLEEAAGPWGAPGWIAVSVTSDNSVNVQWASVQDAVTYDVQQQLSTETTWRKAVYDVSGTATSVTGLTAGATYKFRVKARNASGQATSWTTSGSVNLSGSQPLAAPANADALAVSHNRVDVSWDAVTDADSYTLQRSVDGGAWAGLTSGVTGTSYSDTSVNPDTLYDYRIAAVNSSEQSGWTESGAVATPSAPSGSFGAPTGVSASKSGSTSVTVSWNPVVDAVTYDIQKFKAGDAWRKAEYDVTGTSVTITGLDAGATYTFRVKARNASGSASGWTESNAVNL</sequence>
<dbReference type="HOGENOM" id="CLU_004901_0_0_6"/>
<dbReference type="CDD" id="cd00063">
    <property type="entry name" value="FN3"/>
    <property type="match status" value="5"/>
</dbReference>
<feature type="binding site" evidence="6">
    <location>
        <position position="561"/>
    </location>
    <ligand>
        <name>Zn(2+)</name>
        <dbReference type="ChEBI" id="CHEBI:29105"/>
        <label>3</label>
    </ligand>
</feature>
<feature type="binding site" evidence="6">
    <location>
        <position position="583"/>
    </location>
    <ligand>
        <name>Zn(2+)</name>
        <dbReference type="ChEBI" id="CHEBI:29105"/>
        <label>4</label>
    </ligand>
</feature>
<dbReference type="InterPro" id="IPR050964">
    <property type="entry name" value="Striated_Muscle_Regulatory"/>
</dbReference>